<keyword evidence="6" id="KW-1185">Reference proteome</keyword>
<dbReference type="InterPro" id="IPR052700">
    <property type="entry name" value="Carb_kinase_PfkB-like"/>
</dbReference>
<dbReference type="InterPro" id="IPR029056">
    <property type="entry name" value="Ribokinase-like"/>
</dbReference>
<comment type="similarity">
    <text evidence="1">Belongs to the carbohydrate kinase PfkB family.</text>
</comment>
<gene>
    <name evidence="5" type="ORF">BCF74_11265</name>
</gene>
<sequence length="312" mass="32645">MTAPRVLCCGEPLVVLSTHPGDDLETAAELHVGVAGAELNVALHLARLGMDVRFAGAVGDDPFGDRVRAALVREGVDDSGLHEVPGHPTGVYFKQRVGGAGNGSAVHYYRAGSAATSSWPLTDDDLHGVGHVHVSGVSAAVSPSFLARLEQLTAPERSWTVSFDLNHRPALWPADDAGRVLRALARRCDIVLVGLDEAAEVWGAQTREEVREHLPEVPEIVVKDGPDPASVWADGAWTTSEPVPVVVVELVGAGDAFAAAYLASRLSGHGPGAAMQSGHVLAAHVIAETGDQGSPDAEAYTQIRETLPGRTT</sequence>
<dbReference type="RefSeq" id="WP_106297580.1">
    <property type="nucleotide sequence ID" value="NZ_PVTI01000012.1"/>
</dbReference>
<dbReference type="Proteomes" id="UP000237822">
    <property type="component" value="Unassembled WGS sequence"/>
</dbReference>
<dbReference type="PANTHER" id="PTHR43320">
    <property type="entry name" value="SUGAR KINASE"/>
    <property type="match status" value="1"/>
</dbReference>
<dbReference type="PANTHER" id="PTHR43320:SF2">
    <property type="entry name" value="2-DEHYDRO-3-DEOXYGLUCONOKINASE_2-DEHYDRO-3-DEOXYGALACTONOKINASE"/>
    <property type="match status" value="1"/>
</dbReference>
<dbReference type="Gene3D" id="3.40.1190.20">
    <property type="match status" value="1"/>
</dbReference>
<accession>A0A2T0UK70</accession>
<evidence type="ECO:0000256" key="3">
    <source>
        <dbReference type="ARBA" id="ARBA00022777"/>
    </source>
</evidence>
<dbReference type="Pfam" id="PF00294">
    <property type="entry name" value="PfkB"/>
    <property type="match status" value="1"/>
</dbReference>
<comment type="caution">
    <text evidence="5">The sequence shown here is derived from an EMBL/GenBank/DDBJ whole genome shotgun (WGS) entry which is preliminary data.</text>
</comment>
<evidence type="ECO:0000313" key="5">
    <source>
        <dbReference type="EMBL" id="PRY58248.1"/>
    </source>
</evidence>
<dbReference type="GO" id="GO:0016301">
    <property type="term" value="F:kinase activity"/>
    <property type="evidence" value="ECO:0007669"/>
    <property type="project" value="UniProtKB-KW"/>
</dbReference>
<reference evidence="5 6" key="1">
    <citation type="submission" date="2018-03" db="EMBL/GenBank/DDBJ databases">
        <title>Genomic Encyclopedia of Archaeal and Bacterial Type Strains, Phase II (KMG-II): from individual species to whole genera.</title>
        <authorList>
            <person name="Goeker M."/>
        </authorList>
    </citation>
    <scope>NUCLEOTIDE SEQUENCE [LARGE SCALE GENOMIC DNA]</scope>
    <source>
        <strain evidence="5 6">ATCC BAA-1496</strain>
    </source>
</reference>
<dbReference type="OrthoDB" id="9808601at2"/>
<protein>
    <submittedName>
        <fullName evidence="5">2-dehydro-3-deoxygluconokinase</fullName>
    </submittedName>
</protein>
<keyword evidence="3 5" id="KW-0418">Kinase</keyword>
<evidence type="ECO:0000259" key="4">
    <source>
        <dbReference type="Pfam" id="PF00294"/>
    </source>
</evidence>
<dbReference type="AlphaFoldDB" id="A0A2T0UK70"/>
<dbReference type="SUPFAM" id="SSF53613">
    <property type="entry name" value="Ribokinase-like"/>
    <property type="match status" value="1"/>
</dbReference>
<organism evidence="5 6">
    <name type="scientific">Knoellia remsis</name>
    <dbReference type="NCBI Taxonomy" id="407159"/>
    <lineage>
        <taxon>Bacteria</taxon>
        <taxon>Bacillati</taxon>
        <taxon>Actinomycetota</taxon>
        <taxon>Actinomycetes</taxon>
        <taxon>Micrococcales</taxon>
        <taxon>Intrasporangiaceae</taxon>
        <taxon>Knoellia</taxon>
    </lineage>
</organism>
<dbReference type="InterPro" id="IPR011611">
    <property type="entry name" value="PfkB_dom"/>
</dbReference>
<dbReference type="CDD" id="cd01166">
    <property type="entry name" value="KdgK"/>
    <property type="match status" value="1"/>
</dbReference>
<dbReference type="EMBL" id="PVTI01000012">
    <property type="protein sequence ID" value="PRY58248.1"/>
    <property type="molecule type" value="Genomic_DNA"/>
</dbReference>
<feature type="domain" description="Carbohydrate kinase PfkB" evidence="4">
    <location>
        <begin position="22"/>
        <end position="294"/>
    </location>
</feature>
<evidence type="ECO:0000256" key="2">
    <source>
        <dbReference type="ARBA" id="ARBA00022679"/>
    </source>
</evidence>
<proteinExistence type="inferred from homology"/>
<evidence type="ECO:0000256" key="1">
    <source>
        <dbReference type="ARBA" id="ARBA00010688"/>
    </source>
</evidence>
<evidence type="ECO:0000313" key="6">
    <source>
        <dbReference type="Proteomes" id="UP000237822"/>
    </source>
</evidence>
<keyword evidence="2" id="KW-0808">Transferase</keyword>
<name>A0A2T0UK70_9MICO</name>